<dbReference type="RefSeq" id="WP_157999499.1">
    <property type="nucleotide sequence ID" value="NZ_JARPAF010000003.1"/>
</dbReference>
<gene>
    <name evidence="5" type="ORF">FBZ87_11377</name>
    <name evidence="3" type="ORF">FBZ88_11723</name>
    <name evidence="2" type="ORF">FBZ89_12118</name>
    <name evidence="4" type="ORF">FBZ92_11093</name>
</gene>
<evidence type="ECO:0000313" key="2">
    <source>
        <dbReference type="EMBL" id="TWB13051.1"/>
    </source>
</evidence>
<dbReference type="Proteomes" id="UP000320516">
    <property type="component" value="Unassembled WGS sequence"/>
</dbReference>
<dbReference type="Proteomes" id="UP000319859">
    <property type="component" value="Unassembled WGS sequence"/>
</dbReference>
<dbReference type="EMBL" id="VITN01000021">
    <property type="protein sequence ID" value="TWB13051.1"/>
    <property type="molecule type" value="Genomic_DNA"/>
</dbReference>
<keyword evidence="6" id="KW-1185">Reference proteome</keyword>
<dbReference type="Proteomes" id="UP000316545">
    <property type="component" value="Unassembled WGS sequence"/>
</dbReference>
<sequence>MERKKDHVVLTAREARGATLGRPVLAVLLVSLALVIVAFALAWWLGKWW</sequence>
<proteinExistence type="predicted"/>
<evidence type="ECO:0000313" key="8">
    <source>
        <dbReference type="Proteomes" id="UP000319859"/>
    </source>
</evidence>
<accession>A0A560EUJ0</accession>
<evidence type="ECO:0000313" key="5">
    <source>
        <dbReference type="EMBL" id="TWB67834.1"/>
    </source>
</evidence>
<evidence type="ECO:0000313" key="6">
    <source>
        <dbReference type="Proteomes" id="UP000316545"/>
    </source>
</evidence>
<keyword evidence="1" id="KW-1133">Transmembrane helix</keyword>
<organism evidence="2 8">
    <name type="scientific">Nitrospirillum amazonense</name>
    <dbReference type="NCBI Taxonomy" id="28077"/>
    <lineage>
        <taxon>Bacteria</taxon>
        <taxon>Pseudomonadati</taxon>
        <taxon>Pseudomonadota</taxon>
        <taxon>Alphaproteobacteria</taxon>
        <taxon>Rhodospirillales</taxon>
        <taxon>Azospirillaceae</taxon>
        <taxon>Nitrospirillum</taxon>
    </lineage>
</organism>
<evidence type="ECO:0000313" key="9">
    <source>
        <dbReference type="Proteomes" id="UP000320516"/>
    </source>
</evidence>
<protein>
    <submittedName>
        <fullName evidence="2">Uncharacterized protein</fullName>
    </submittedName>
</protein>
<keyword evidence="1" id="KW-0812">Transmembrane</keyword>
<evidence type="ECO:0000313" key="4">
    <source>
        <dbReference type="EMBL" id="TWB56672.1"/>
    </source>
</evidence>
<dbReference type="EMBL" id="VITV01000013">
    <property type="protein sequence ID" value="TWB67834.1"/>
    <property type="molecule type" value="Genomic_DNA"/>
</dbReference>
<keyword evidence="1" id="KW-0472">Membrane</keyword>
<name>A0A560EUJ0_9PROT</name>
<evidence type="ECO:0000256" key="1">
    <source>
        <dbReference type="SAM" id="Phobius"/>
    </source>
</evidence>
<reference evidence="6 7" key="1">
    <citation type="submission" date="2019-06" db="EMBL/GenBank/DDBJ databases">
        <title>Genomic Encyclopedia of Type Strains, Phase IV (KMG-V): Genome sequencing to study the core and pangenomes of soil and plant-associated prokaryotes.</title>
        <authorList>
            <person name="Whitman W."/>
        </authorList>
    </citation>
    <scope>NUCLEOTIDE SEQUENCE [LARGE SCALE GENOMIC DNA]</scope>
    <source>
        <strain evidence="4 7">BR 11140</strain>
        <strain evidence="3 6">BR 11865</strain>
        <strain evidence="2 8">BR 11880</strain>
        <strain evidence="5 9">BR 12005</strain>
    </source>
</reference>
<dbReference type="EMBL" id="VITT01000010">
    <property type="protein sequence ID" value="TWB56672.1"/>
    <property type="molecule type" value="Genomic_DNA"/>
</dbReference>
<dbReference type="Proteomes" id="UP000318050">
    <property type="component" value="Unassembled WGS sequence"/>
</dbReference>
<dbReference type="AlphaFoldDB" id="A0A560EUJ0"/>
<feature type="transmembrane region" description="Helical" evidence="1">
    <location>
        <begin position="20"/>
        <end position="45"/>
    </location>
</feature>
<evidence type="ECO:0000313" key="7">
    <source>
        <dbReference type="Proteomes" id="UP000318050"/>
    </source>
</evidence>
<comment type="caution">
    <text evidence="2">The sequence shown here is derived from an EMBL/GenBank/DDBJ whole genome shotgun (WGS) entry which is preliminary data.</text>
</comment>
<evidence type="ECO:0000313" key="3">
    <source>
        <dbReference type="EMBL" id="TWB21669.1"/>
    </source>
</evidence>
<dbReference type="EMBL" id="VITO01000017">
    <property type="protein sequence ID" value="TWB21669.1"/>
    <property type="molecule type" value="Genomic_DNA"/>
</dbReference>